<dbReference type="EMBL" id="BAABRT010000008">
    <property type="protein sequence ID" value="GAA5524813.1"/>
    <property type="molecule type" value="Genomic_DNA"/>
</dbReference>
<evidence type="ECO:0000256" key="1">
    <source>
        <dbReference type="SAM" id="Phobius"/>
    </source>
</evidence>
<proteinExistence type="predicted"/>
<comment type="caution">
    <text evidence="2">The sequence shown here is derived from an EMBL/GenBank/DDBJ whole genome shotgun (WGS) entry which is preliminary data.</text>
</comment>
<evidence type="ECO:0008006" key="4">
    <source>
        <dbReference type="Google" id="ProtNLM"/>
    </source>
</evidence>
<dbReference type="Proteomes" id="UP001408594">
    <property type="component" value="Unassembled WGS sequence"/>
</dbReference>
<evidence type="ECO:0000313" key="3">
    <source>
        <dbReference type="Proteomes" id="UP001408594"/>
    </source>
</evidence>
<accession>A0ABP9WRB3</accession>
<dbReference type="PANTHER" id="PTHR39327:SF1">
    <property type="entry name" value="BLR5470 PROTEIN"/>
    <property type="match status" value="1"/>
</dbReference>
<dbReference type="Pfam" id="PF06035">
    <property type="entry name" value="Peptidase_C93"/>
    <property type="match status" value="1"/>
</dbReference>
<dbReference type="PANTHER" id="PTHR39327">
    <property type="match status" value="1"/>
</dbReference>
<keyword evidence="1" id="KW-0812">Transmembrane</keyword>
<name>A0ABP9WRB3_9GAMM</name>
<organism evidence="2 3">
    <name type="scientific">Microbulbifer aestuariivivens</name>
    <dbReference type="NCBI Taxonomy" id="1908308"/>
    <lineage>
        <taxon>Bacteria</taxon>
        <taxon>Pseudomonadati</taxon>
        <taxon>Pseudomonadota</taxon>
        <taxon>Gammaproteobacteria</taxon>
        <taxon>Cellvibrionales</taxon>
        <taxon>Microbulbiferaceae</taxon>
        <taxon>Microbulbifer</taxon>
    </lineage>
</organism>
<reference evidence="2 3" key="1">
    <citation type="submission" date="2024-02" db="EMBL/GenBank/DDBJ databases">
        <title>Microbulbifer aestuariivivens NBRC 112533.</title>
        <authorList>
            <person name="Ichikawa N."/>
            <person name="Katano-Makiyama Y."/>
            <person name="Hidaka K."/>
        </authorList>
    </citation>
    <scope>NUCLEOTIDE SEQUENCE [LARGE SCALE GENOMIC DNA]</scope>
    <source>
        <strain evidence="2 3">NBRC 112533</strain>
    </source>
</reference>
<dbReference type="InterPro" id="IPR010319">
    <property type="entry name" value="Transglutaminase-like_Cys_pept"/>
</dbReference>
<dbReference type="RefSeq" id="WP_345550029.1">
    <property type="nucleotide sequence ID" value="NZ_BAABRT010000008.1"/>
</dbReference>
<protein>
    <recommendedName>
        <fullName evidence="4">Sulfate adenylyltransferase</fullName>
    </recommendedName>
</protein>
<keyword evidence="1" id="KW-0472">Membrane</keyword>
<keyword evidence="3" id="KW-1185">Reference proteome</keyword>
<keyword evidence="1" id="KW-1133">Transmembrane helix</keyword>
<sequence length="238" mass="26577">MSGSYLEVDLPFSGQRFFAGWRIGLWALVALGLLFASSALPQQMQLVSPRVLAQMNARFGPEAVVRLRDWQVFVGQQTSADLPQQLQAVNRFLNRVPFVGDAAHWGAEDYWATPAEFIASHGGDCEDFAIAKLVTLQLTRIPGAQLRLMYVNALELNQAHMVLLYTPQPGAVPLVLDNLTNAVVSADLRKDLQPVYSFNSDGLWLQPLSTNPRKVRNFSGSMLWEDLRRRLRAQGLNI</sequence>
<gene>
    <name evidence="2" type="ORF">Maes01_01372</name>
</gene>
<feature type="transmembrane region" description="Helical" evidence="1">
    <location>
        <begin position="20"/>
        <end position="40"/>
    </location>
</feature>
<evidence type="ECO:0000313" key="2">
    <source>
        <dbReference type="EMBL" id="GAA5524813.1"/>
    </source>
</evidence>
<dbReference type="Gene3D" id="3.10.620.30">
    <property type="match status" value="1"/>
</dbReference>